<protein>
    <submittedName>
        <fullName evidence="1">Uncharacterized protein</fullName>
    </submittedName>
</protein>
<accession>A0AAV2A0D6</accession>
<name>A0AAV2A0D6_9ARAC</name>
<organism evidence="1 2">
    <name type="scientific">Larinioides sclopetarius</name>
    <dbReference type="NCBI Taxonomy" id="280406"/>
    <lineage>
        <taxon>Eukaryota</taxon>
        <taxon>Metazoa</taxon>
        <taxon>Ecdysozoa</taxon>
        <taxon>Arthropoda</taxon>
        <taxon>Chelicerata</taxon>
        <taxon>Arachnida</taxon>
        <taxon>Araneae</taxon>
        <taxon>Araneomorphae</taxon>
        <taxon>Entelegynae</taxon>
        <taxon>Araneoidea</taxon>
        <taxon>Araneidae</taxon>
        <taxon>Larinioides</taxon>
    </lineage>
</organism>
<dbReference type="EMBL" id="CAXIEN010000092">
    <property type="protein sequence ID" value="CAL1276304.1"/>
    <property type="molecule type" value="Genomic_DNA"/>
</dbReference>
<comment type="caution">
    <text evidence="1">The sequence shown here is derived from an EMBL/GenBank/DDBJ whole genome shotgun (WGS) entry which is preliminary data.</text>
</comment>
<proteinExistence type="predicted"/>
<evidence type="ECO:0000313" key="2">
    <source>
        <dbReference type="Proteomes" id="UP001497382"/>
    </source>
</evidence>
<dbReference type="AlphaFoldDB" id="A0AAV2A0D6"/>
<gene>
    <name evidence="1" type="ORF">LARSCL_LOCUS8559</name>
</gene>
<sequence>MMLESTRLGPGFPGQEGTVLPTRGHDLLYGGKSDLDDVRSRPFAVNYDICCGSLPTSWALTLTYEHQEESNEFSLAVSVTRTDNRCDFENVYAITLLSCFDINNRLVRFTEEVCEKQMAVGDVVQGCVEESKSLVSALKISLLVKFCHNTEDFDPDASLSSHVKKRVRCLKM</sequence>
<dbReference type="Proteomes" id="UP001497382">
    <property type="component" value="Unassembled WGS sequence"/>
</dbReference>
<keyword evidence="2" id="KW-1185">Reference proteome</keyword>
<reference evidence="1 2" key="1">
    <citation type="submission" date="2024-04" db="EMBL/GenBank/DDBJ databases">
        <authorList>
            <person name="Rising A."/>
            <person name="Reimegard J."/>
            <person name="Sonavane S."/>
            <person name="Akerstrom W."/>
            <person name="Nylinder S."/>
            <person name="Hedman E."/>
            <person name="Kallberg Y."/>
        </authorList>
    </citation>
    <scope>NUCLEOTIDE SEQUENCE [LARGE SCALE GENOMIC DNA]</scope>
</reference>
<evidence type="ECO:0000313" key="1">
    <source>
        <dbReference type="EMBL" id="CAL1276304.1"/>
    </source>
</evidence>